<comment type="similarity">
    <text evidence="6">Belongs to the YccS/YhfK family.</text>
</comment>
<dbReference type="InterPro" id="IPR010020">
    <property type="entry name" value="Integral_membrane_YCCS_YHJK"/>
</dbReference>
<gene>
    <name evidence="10" type="primary">yccS</name>
    <name evidence="10" type="ORF">DF185_03680</name>
</gene>
<dbReference type="GO" id="GO:0005886">
    <property type="term" value="C:plasma membrane"/>
    <property type="evidence" value="ECO:0007669"/>
    <property type="project" value="UniProtKB-SubCell"/>
</dbReference>
<feature type="transmembrane region" description="Helical" evidence="7">
    <location>
        <begin position="35"/>
        <end position="66"/>
    </location>
</feature>
<evidence type="ECO:0000259" key="8">
    <source>
        <dbReference type="Pfam" id="PF12805"/>
    </source>
</evidence>
<feature type="transmembrane region" description="Helical" evidence="7">
    <location>
        <begin position="126"/>
        <end position="144"/>
    </location>
</feature>
<dbReference type="PANTHER" id="PTHR30509">
    <property type="entry name" value="P-HYDROXYBENZOIC ACID EFFLUX PUMP SUBUNIT-RELATED"/>
    <property type="match status" value="1"/>
</dbReference>
<keyword evidence="2" id="KW-1003">Cell membrane</keyword>
<feature type="domain" description="Integral membrane bound transporter" evidence="9">
    <location>
        <begin position="404"/>
        <end position="527"/>
    </location>
</feature>
<dbReference type="InterPro" id="IPR032692">
    <property type="entry name" value="YccS_N"/>
</dbReference>
<dbReference type="RefSeq" id="WP_110359350.1">
    <property type="nucleotide sequence ID" value="NZ_QFLI01000001.1"/>
</dbReference>
<name>A0A2V4A2Q3_9BACT</name>
<dbReference type="AlphaFoldDB" id="A0A2V4A2Q3"/>
<feature type="transmembrane region" description="Helical" evidence="7">
    <location>
        <begin position="393"/>
        <end position="411"/>
    </location>
</feature>
<dbReference type="OrthoDB" id="8670769at2"/>
<feature type="transmembrane region" description="Helical" evidence="7">
    <location>
        <begin position="514"/>
        <end position="532"/>
    </location>
</feature>
<dbReference type="Pfam" id="PF13515">
    <property type="entry name" value="FUSC_2"/>
    <property type="match status" value="1"/>
</dbReference>
<dbReference type="Pfam" id="PF12805">
    <property type="entry name" value="FUSC-like"/>
    <property type="match status" value="1"/>
</dbReference>
<dbReference type="Proteomes" id="UP000248079">
    <property type="component" value="Unassembled WGS sequence"/>
</dbReference>
<evidence type="ECO:0000256" key="7">
    <source>
        <dbReference type="SAM" id="Phobius"/>
    </source>
</evidence>
<dbReference type="NCBIfam" id="TIGR01666">
    <property type="entry name" value="YCCS"/>
    <property type="match status" value="1"/>
</dbReference>
<feature type="transmembrane region" description="Helical" evidence="7">
    <location>
        <begin position="101"/>
        <end position="119"/>
    </location>
</feature>
<keyword evidence="4 7" id="KW-1133">Transmembrane helix</keyword>
<keyword evidence="5 7" id="KW-0472">Membrane</keyword>
<evidence type="ECO:0000259" key="9">
    <source>
        <dbReference type="Pfam" id="PF13515"/>
    </source>
</evidence>
<accession>A0A2V4A2Q3</accession>
<evidence type="ECO:0000256" key="2">
    <source>
        <dbReference type="ARBA" id="ARBA00022475"/>
    </source>
</evidence>
<organism evidence="10 11">
    <name type="scientific">Marinifilum breve</name>
    <dbReference type="NCBI Taxonomy" id="2184082"/>
    <lineage>
        <taxon>Bacteria</taxon>
        <taxon>Pseudomonadati</taxon>
        <taxon>Bacteroidota</taxon>
        <taxon>Bacteroidia</taxon>
        <taxon>Marinilabiliales</taxon>
        <taxon>Marinifilaceae</taxon>
    </lineage>
</organism>
<evidence type="ECO:0000313" key="10">
    <source>
        <dbReference type="EMBL" id="PXY03195.1"/>
    </source>
</evidence>
<reference evidence="10 11" key="1">
    <citation type="submission" date="2018-05" db="EMBL/GenBank/DDBJ databases">
        <title>Marinifilum breve JC075T sp. nov., a marine bacterium isolated from Yongle Blue Hole in the South China Sea.</title>
        <authorList>
            <person name="Fu T."/>
        </authorList>
    </citation>
    <scope>NUCLEOTIDE SEQUENCE [LARGE SCALE GENOMIC DNA]</scope>
    <source>
        <strain evidence="10 11">JC075</strain>
    </source>
</reference>
<comment type="caution">
    <text evidence="10">The sequence shown here is derived from an EMBL/GenBank/DDBJ whole genome shotgun (WGS) entry which is preliminary data.</text>
</comment>
<keyword evidence="3 7" id="KW-0812">Transmembrane</keyword>
<feature type="transmembrane region" description="Helical" evidence="7">
    <location>
        <begin position="446"/>
        <end position="477"/>
    </location>
</feature>
<evidence type="ECO:0000256" key="4">
    <source>
        <dbReference type="ARBA" id="ARBA00022989"/>
    </source>
</evidence>
<evidence type="ECO:0000256" key="3">
    <source>
        <dbReference type="ARBA" id="ARBA00022692"/>
    </source>
</evidence>
<evidence type="ECO:0000256" key="5">
    <source>
        <dbReference type="ARBA" id="ARBA00023136"/>
    </source>
</evidence>
<evidence type="ECO:0000256" key="1">
    <source>
        <dbReference type="ARBA" id="ARBA00004651"/>
    </source>
</evidence>
<dbReference type="EMBL" id="QFLI01000001">
    <property type="protein sequence ID" value="PXY03195.1"/>
    <property type="molecule type" value="Genomic_DNA"/>
</dbReference>
<proteinExistence type="inferred from homology"/>
<sequence>MQNKLRVTRFQGKQWYEFWIQNLWRYPNRLLALKAAIAMGTLLIPFVIFDMAFIGVTLALGALAGALSETDDHPKGRIKALLLTILSFVISSASVEILLPYPILFGIGLVGSTTTFILVGGLGERYRGITFGALLVAIYTMLGAEITPNWYAQIILLPTGALCYGLFSLILLYLHPARLLEEQLADGFENLSLYLKEKSKLFPSDKSIQKKTRQGLASLNVKVVNSIGRCKNVLNSYSDAMNDVNQLRPYLHKFILLQSLHERAASSHERYDLLSADADNREILEGLGQLMLQLSLAAHEVSKSLLMGTEYHHPISIKWTINAIQAQLKSIKKKENKNDLGLLLQNLNQSHISLQNMNFNVDSGLLPRVDKDSSSLWKRFTNQLNWNHPKFKYAIRLSTCFLIGYLLMLAFDIEKGYWILLTSLFVCQPSYSETRQRLFQRILGTITGVVLGVSIVQILPTVGGQVVLLLIAAYFFFAWLKNNYAISVIFVTIFVIAAFNLIADKGVVVMIPRIIDTVIGALLAIIVVRFMWPDWQYKQLPNLLATAVEKNHAYFNQILLEHKAPSEDDLLTYRISRYQAHQADNALSMAWRGMKLEPKRHQKMQKRAFSITYLNHALLSYLSALGAHRNIPDYMNDEVQLMYQDVEKGLLVVAESLRRNDANCSYEELEIVLEKLGNTLEATERGTHRQKLVLLYNIAEVTQQLAQKASQIEVE</sequence>
<feature type="domain" description="Integral membrane protein YccS N-terminal" evidence="8">
    <location>
        <begin position="81"/>
        <end position="356"/>
    </location>
</feature>
<dbReference type="InterPro" id="IPR049453">
    <property type="entry name" value="Memb_transporter_dom"/>
</dbReference>
<evidence type="ECO:0000313" key="11">
    <source>
        <dbReference type="Proteomes" id="UP000248079"/>
    </source>
</evidence>
<comment type="subcellular location">
    <subcellularLocation>
        <location evidence="1">Cell membrane</location>
        <topology evidence="1">Multi-pass membrane protein</topology>
    </subcellularLocation>
</comment>
<feature type="transmembrane region" description="Helical" evidence="7">
    <location>
        <begin position="150"/>
        <end position="174"/>
    </location>
</feature>
<feature type="transmembrane region" description="Helical" evidence="7">
    <location>
        <begin position="483"/>
        <end position="502"/>
    </location>
</feature>
<dbReference type="InterPro" id="IPR010019">
    <property type="entry name" value="Integral_membrane_YccS"/>
</dbReference>
<protein>
    <submittedName>
        <fullName evidence="10">TIGR01666 family membrane protein</fullName>
    </submittedName>
</protein>
<evidence type="ECO:0000256" key="6">
    <source>
        <dbReference type="ARBA" id="ARBA00043993"/>
    </source>
</evidence>
<dbReference type="PANTHER" id="PTHR30509:SF8">
    <property type="entry name" value="INNER MEMBRANE PROTEIN YCCS"/>
    <property type="match status" value="1"/>
</dbReference>
<dbReference type="NCBIfam" id="TIGR01667">
    <property type="entry name" value="YCCS_YHFK"/>
    <property type="match status" value="1"/>
</dbReference>
<keyword evidence="11" id="KW-1185">Reference proteome</keyword>